<proteinExistence type="predicted"/>
<dbReference type="Gene3D" id="2.160.20.80">
    <property type="entry name" value="E3 ubiquitin-protein ligase SopA"/>
    <property type="match status" value="1"/>
</dbReference>
<accession>A0ABV3ERT0</accession>
<protein>
    <submittedName>
        <fullName evidence="1">Pentapeptide repeat-containing protein</fullName>
    </submittedName>
</protein>
<evidence type="ECO:0000313" key="2">
    <source>
        <dbReference type="Proteomes" id="UP001551584"/>
    </source>
</evidence>
<sequence length="655" mass="71704">MTVSNAASEYLSPPTWPHCGYGADPIGDSVGCRGRVVAPYDQCLRHLSAEDRTAYLASLTPGSDLDHSGTTFDTPLLDALLEPLRDRGSGSRHIANACFEDATFNGPATFNGTTFSSDADFTGAKFTGIAGLGDATFERDVWFDRARFDGEVWFSDTKFGGEASFEGMTCSEDARFDGATFVLDAKFNGARFSGEAAFGEVTFGEKAEFERVRFTKVKFTAATFRGHASFGQAAFSNTAWFPEVTFDGEADFGGVTFGGEARFHRATFGGEAEFGEARFYQDALFAGVQVEKANSLGPLLCAGHLDLSRAVFGGPVTVEATAQVVMCQRTQWQATATLRLEYARVDLTDAIFEYPLHVAARPTEFRRMSTLVVERQLMEGLDHGVQMLSISGTDAAHLMLSDVDLAGCQFAGTYHLDQLRLDGDCRFAWTPTWSSGMGLRRWSRRQTLVEEHYWRASQGLHGWIAHEDPEPEMIGPAGLARLYRQLRKSLEDSKDEPGAADFYYGEMEMRRHDRARSRGERGLLAAYWALSGYGLRASRALGWLLAGMGTTVLAMMLWGLPKGDPDSATTGTLTGRKIELTTSKDDPVNPDGALSTRLTSERFEKSLRVVVNSVVFRSSGQDLTTAGTYIEMASRVSEPVLLGLAVLAIRSRVKR</sequence>
<dbReference type="Pfam" id="PF13576">
    <property type="entry name" value="Pentapeptide_3"/>
    <property type="match status" value="2"/>
</dbReference>
<gene>
    <name evidence="1" type="ORF">AB0D95_16470</name>
</gene>
<dbReference type="Proteomes" id="UP001551584">
    <property type="component" value="Unassembled WGS sequence"/>
</dbReference>
<reference evidence="1 2" key="1">
    <citation type="submission" date="2024-06" db="EMBL/GenBank/DDBJ databases">
        <title>The Natural Products Discovery Center: Release of the First 8490 Sequenced Strains for Exploring Actinobacteria Biosynthetic Diversity.</title>
        <authorList>
            <person name="Kalkreuter E."/>
            <person name="Kautsar S.A."/>
            <person name="Yang D."/>
            <person name="Bader C.D."/>
            <person name="Teijaro C.N."/>
            <person name="Fluegel L."/>
            <person name="Davis C.M."/>
            <person name="Simpson J.R."/>
            <person name="Lauterbach L."/>
            <person name="Steele A.D."/>
            <person name="Gui C."/>
            <person name="Meng S."/>
            <person name="Li G."/>
            <person name="Viehrig K."/>
            <person name="Ye F."/>
            <person name="Su P."/>
            <person name="Kiefer A.F."/>
            <person name="Nichols A."/>
            <person name="Cepeda A.J."/>
            <person name="Yan W."/>
            <person name="Fan B."/>
            <person name="Jiang Y."/>
            <person name="Adhikari A."/>
            <person name="Zheng C.-J."/>
            <person name="Schuster L."/>
            <person name="Cowan T.M."/>
            <person name="Smanski M.J."/>
            <person name="Chevrette M.G."/>
            <person name="De Carvalho L.P.S."/>
            <person name="Shen B."/>
        </authorList>
    </citation>
    <scope>NUCLEOTIDE SEQUENCE [LARGE SCALE GENOMIC DNA]</scope>
    <source>
        <strain evidence="1 2">NPDC048117</strain>
    </source>
</reference>
<dbReference type="EMBL" id="JBEZNA010000034">
    <property type="protein sequence ID" value="MEU9578831.1"/>
    <property type="molecule type" value="Genomic_DNA"/>
</dbReference>
<dbReference type="InterPro" id="IPR001646">
    <property type="entry name" value="5peptide_repeat"/>
</dbReference>
<keyword evidence="2" id="KW-1185">Reference proteome</keyword>
<name>A0ABV3ERT0_9ACTN</name>
<evidence type="ECO:0000313" key="1">
    <source>
        <dbReference type="EMBL" id="MEU9578831.1"/>
    </source>
</evidence>
<comment type="caution">
    <text evidence="1">The sequence shown here is derived from an EMBL/GenBank/DDBJ whole genome shotgun (WGS) entry which is preliminary data.</text>
</comment>
<dbReference type="RefSeq" id="WP_359273253.1">
    <property type="nucleotide sequence ID" value="NZ_JBEZNA010000034.1"/>
</dbReference>
<organism evidence="1 2">
    <name type="scientific">Streptomyces chilikensis</name>
    <dbReference type="NCBI Taxonomy" id="1194079"/>
    <lineage>
        <taxon>Bacteria</taxon>
        <taxon>Bacillati</taxon>
        <taxon>Actinomycetota</taxon>
        <taxon>Actinomycetes</taxon>
        <taxon>Kitasatosporales</taxon>
        <taxon>Streptomycetaceae</taxon>
        <taxon>Streptomyces</taxon>
    </lineage>
</organism>